<dbReference type="Pfam" id="PF00069">
    <property type="entry name" value="Pkinase"/>
    <property type="match status" value="2"/>
</dbReference>
<dbReference type="GO" id="GO:0005524">
    <property type="term" value="F:ATP binding"/>
    <property type="evidence" value="ECO:0007669"/>
    <property type="project" value="UniProtKB-KW"/>
</dbReference>
<keyword evidence="3" id="KW-0808">Transferase</keyword>
<dbReference type="VEuPathDB" id="ToxoDB:LOC113147109"/>
<feature type="compositionally biased region" description="Acidic residues" evidence="9">
    <location>
        <begin position="996"/>
        <end position="1007"/>
    </location>
</feature>
<feature type="region of interest" description="Disordered" evidence="9">
    <location>
        <begin position="199"/>
        <end position="250"/>
    </location>
</feature>
<feature type="compositionally biased region" description="Basic and acidic residues" evidence="9">
    <location>
        <begin position="1483"/>
        <end position="1500"/>
    </location>
</feature>
<feature type="compositionally biased region" description="Low complexity" evidence="9">
    <location>
        <begin position="1372"/>
        <end position="1386"/>
    </location>
</feature>
<feature type="domain" description="Protein kinase" evidence="10">
    <location>
        <begin position="681"/>
        <end position="1106"/>
    </location>
</feature>
<dbReference type="SUPFAM" id="SSF56112">
    <property type="entry name" value="Protein kinase-like (PK-like)"/>
    <property type="match status" value="1"/>
</dbReference>
<feature type="compositionally biased region" description="Basic and acidic residues" evidence="9">
    <location>
        <begin position="1699"/>
        <end position="1709"/>
    </location>
</feature>
<dbReference type="Proteomes" id="UP000095192">
    <property type="component" value="Unassembled WGS sequence"/>
</dbReference>
<feature type="region of interest" description="Disordered" evidence="9">
    <location>
        <begin position="608"/>
        <end position="660"/>
    </location>
</feature>
<feature type="region of interest" description="Disordered" evidence="9">
    <location>
        <begin position="873"/>
        <end position="894"/>
    </location>
</feature>
<dbReference type="InterPro" id="IPR011009">
    <property type="entry name" value="Kinase-like_dom_sf"/>
</dbReference>
<feature type="compositionally biased region" description="Low complexity" evidence="9">
    <location>
        <begin position="1470"/>
        <end position="1482"/>
    </location>
</feature>
<feature type="compositionally biased region" description="Polar residues" evidence="9">
    <location>
        <begin position="140"/>
        <end position="154"/>
    </location>
</feature>
<comment type="catalytic activity">
    <reaction evidence="8">
        <text>L-seryl-[protein] + ATP = O-phospho-L-seryl-[protein] + ADP + H(+)</text>
        <dbReference type="Rhea" id="RHEA:17989"/>
        <dbReference type="Rhea" id="RHEA-COMP:9863"/>
        <dbReference type="Rhea" id="RHEA-COMP:11604"/>
        <dbReference type="ChEBI" id="CHEBI:15378"/>
        <dbReference type="ChEBI" id="CHEBI:29999"/>
        <dbReference type="ChEBI" id="CHEBI:30616"/>
        <dbReference type="ChEBI" id="CHEBI:83421"/>
        <dbReference type="ChEBI" id="CHEBI:456216"/>
        <dbReference type="EC" id="2.7.11.1"/>
    </reaction>
</comment>
<dbReference type="VEuPathDB" id="ToxoDB:cyc_02300"/>
<dbReference type="GO" id="GO:0005737">
    <property type="term" value="C:cytoplasm"/>
    <property type="evidence" value="ECO:0007669"/>
    <property type="project" value="TreeGrafter"/>
</dbReference>
<comment type="caution">
    <text evidence="11">The sequence shown here is derived from an EMBL/GenBank/DDBJ whole genome shotgun (WGS) entry which is preliminary data.</text>
</comment>
<feature type="region of interest" description="Disordered" evidence="9">
    <location>
        <begin position="281"/>
        <end position="344"/>
    </location>
</feature>
<evidence type="ECO:0000256" key="6">
    <source>
        <dbReference type="ARBA" id="ARBA00022840"/>
    </source>
</evidence>
<organism evidence="11 12">
    <name type="scientific">Cyclospora cayetanensis</name>
    <dbReference type="NCBI Taxonomy" id="88456"/>
    <lineage>
        <taxon>Eukaryota</taxon>
        <taxon>Sar</taxon>
        <taxon>Alveolata</taxon>
        <taxon>Apicomplexa</taxon>
        <taxon>Conoidasida</taxon>
        <taxon>Coccidia</taxon>
        <taxon>Eucoccidiorida</taxon>
        <taxon>Eimeriorina</taxon>
        <taxon>Eimeriidae</taxon>
        <taxon>Cyclospora</taxon>
    </lineage>
</organism>
<dbReference type="InterPro" id="IPR050629">
    <property type="entry name" value="STE20/SPS1-PAK"/>
</dbReference>
<dbReference type="EMBL" id="JROU02000655">
    <property type="protein sequence ID" value="OEH78685.1"/>
    <property type="molecule type" value="Genomic_DNA"/>
</dbReference>
<dbReference type="PANTHER" id="PTHR48012">
    <property type="entry name" value="STERILE20-LIKE KINASE, ISOFORM B-RELATED"/>
    <property type="match status" value="1"/>
</dbReference>
<feature type="compositionally biased region" description="Low complexity" evidence="9">
    <location>
        <begin position="1563"/>
        <end position="1579"/>
    </location>
</feature>
<evidence type="ECO:0000256" key="3">
    <source>
        <dbReference type="ARBA" id="ARBA00022679"/>
    </source>
</evidence>
<dbReference type="GO" id="GO:0004674">
    <property type="term" value="F:protein serine/threonine kinase activity"/>
    <property type="evidence" value="ECO:0007669"/>
    <property type="project" value="UniProtKB-KW"/>
</dbReference>
<name>A0A1D3D5H0_9EIME</name>
<feature type="compositionally biased region" description="Polar residues" evidence="9">
    <location>
        <begin position="101"/>
        <end position="115"/>
    </location>
</feature>
<feature type="compositionally biased region" description="Basic and acidic residues" evidence="9">
    <location>
        <begin position="1392"/>
        <end position="1401"/>
    </location>
</feature>
<evidence type="ECO:0000313" key="12">
    <source>
        <dbReference type="Proteomes" id="UP000095192"/>
    </source>
</evidence>
<keyword evidence="4" id="KW-0547">Nucleotide-binding</keyword>
<reference evidence="11 12" key="1">
    <citation type="journal article" date="2016" name="BMC Genomics">
        <title>Comparative genomics reveals Cyclospora cayetanensis possesses coccidia-like metabolism and invasion components but unique surface antigens.</title>
        <authorList>
            <person name="Liu S."/>
            <person name="Wang L."/>
            <person name="Zheng H."/>
            <person name="Xu Z."/>
            <person name="Roellig D.M."/>
            <person name="Li N."/>
            <person name="Frace M.A."/>
            <person name="Tang K."/>
            <person name="Arrowood M.J."/>
            <person name="Moss D.M."/>
            <person name="Zhang L."/>
            <person name="Feng Y."/>
            <person name="Xiao L."/>
        </authorList>
    </citation>
    <scope>NUCLEOTIDE SEQUENCE [LARGE SCALE GENOMIC DNA]</scope>
    <source>
        <strain evidence="11 12">CHN_HEN01</strain>
    </source>
</reference>
<feature type="region of interest" description="Disordered" evidence="9">
    <location>
        <begin position="1430"/>
        <end position="1501"/>
    </location>
</feature>
<dbReference type="SMART" id="SM00220">
    <property type="entry name" value="S_TKc"/>
    <property type="match status" value="1"/>
</dbReference>
<feature type="compositionally biased region" description="Basic and acidic residues" evidence="9">
    <location>
        <begin position="1278"/>
        <end position="1290"/>
    </location>
</feature>
<keyword evidence="2" id="KW-0723">Serine/threonine-protein kinase</keyword>
<keyword evidence="12" id="KW-1185">Reference proteome</keyword>
<feature type="region of interest" description="Disordered" evidence="9">
    <location>
        <begin position="1645"/>
        <end position="1709"/>
    </location>
</feature>
<feature type="region of interest" description="Disordered" evidence="9">
    <location>
        <begin position="1"/>
        <end position="70"/>
    </location>
</feature>
<sequence>MELYSWGSLKAARGPRGPLARAASNRHSKGVRSSSVPPAEGTARSEGSPTPCASDHGIPPLFPPANPSNEGYCLQAEDTAVRHPAVPAYPAHASKFEAKRSSCSLSSTEPNLTSASHKRHTAGHEGSNNTGTPRLLSTHGLPSSQLASRSTPLTERSKLLLLPPPPPPPSARSSPVDRPYSATPPHQTPEEALLLQLSGSRTAASTAPQEAAEESSLEALSAPSHEHAAPSWQPSAEFAPSPTPPPSPFFTLGHLHASLDASATLEQSAASLSAPRAACSHQRDSLLLPRAASEPAAGGGRRRRSVWGKAPSRGAPYQHAPLSRAPSKAPLPLRRGAREKASSFSGGVVTETSCCLPPSSVPRGFSRRILSEAPASLEAEGGAPVAMHLRGAVSAGAELTLTRVATGVSDAAAPSDAFGQGFSPRSERVLPAGRGPLSPRWGEGPFSSSLSFAMSASPSAPSLHFEENPLDAETEGFAAASAEATLILQQRRPFSAFARVRQSANASAAEGGDAPWSGAAYAEASVAEGGGPFGGAPACEKRGPLGMEGFVQGVQSCISRLVKRFPPGCELHNGYGPLVVPAYWTEDAAYEDGWAADVSGVAGLSVERKGGENGLPPPSVSKPSSISREIQTSGSGVVGGTMPTSLSATSQEATASATSTATAHAGEAVAGGGVVKDGSEGAGGAAEGEGGALNAWSARQGSSLGSEALSDAVLMGLCFVRSASQSEGGCRDSASRRLYLRRVINEEKVLGELQHEHLLHFYEAFQWPPSYVVFVTEYLPGGSLRDLYKTAGPLPEPIIAAVLNSAFFAGEGGGRLPAPAKYDRAAVGMCSLPFASCQFWYLLSANICCLLFAIRYVLDVLLALAYLHSPKSGRVGADDSKAAGEDSEDKAGSNKISAQASAADSICMHRDIKAANILLTESGRAKLIDLGICSLSEKDTEFAGTPQWMAPEIAEIFCRRLQNDRRQGLSKRRKGGKGVAAGEIRRGVSSTQEEAASSEEVEDEEACGDGSHAEEEEEPPPYGPSADIWSLGITAYELAMGRLPWPQKTKLDELLHMIAFGSAPRINLSEGLDKSFCYFVERCLRKNATERPQSYREIREAVEAFNGKRSESEHALQKGACSVPTVSRNPSLLLPSEKAPLPRNSKSEWGPFLGEAAASSEAAASTAVDAGGHLAEGAASATGVGSRGSFFAFATALWKHKESPPQPEGPASGSGGYGALLQQPQSDHLPETPQAVPLSSGNSGSSSSSSSSSSFSSLGTTRTAEKAQSACEGQGAEAEAKALDSERQKSLTEQQPCMRASVSSQLSEEGVTQQERRTSLSGAPQASLSFFTYFLSALQGQTAVLPDSGGATAETGGAPPPAKQQTQSLVEASSTTGITATAATAGQHQRRSFKEQQHTRDSSLFAEELVRVEGGGSPPSGLKQVHPFTRREAGRHSGGSQHATALQRKRNKKPIRGLQGEECSRQVEDASSSETEEATALAREGEALDKGRTLPEHEGDAACSSARSAHIFCDLLESPTAPTPGLSSPSSPLREERENRKNMLCAVSISERQRTSTTDSRISRVLSQSSSPAAAGGSRVSEEEEEESGTPSGGVSCVSSAVAQEAAAEKASSRGWLAGPPQLYHRLLDGITQLVEDAGIRQAKKLASVPSPGGASHADGPSQETPLPQTNVNQESSGTAPSDGNVAHAEASQSLGSGSRREGGAQQHDEGGVVSAAFDNAASAAPRQSNWLWNLLSKSPAPLPKASAARGASSVAASYLSEGGVPQGASSVAASYLCEGGVPQGANGVAASYLSEGGVPQGANSVAASYLSEGGVPQEEALPKRSWAARCAVSQMYVSADEPARAPSAPSCSEIVQLRATDTAAALSAYGRQAAASRERGLKDHFSAETFYLDGGTACPTPADNWQRHPAVSTAERIQFTTYADDLKQERRLQNQPFTLHYLPLKHECAYYAPEAQGPFVCAEAPLPPQRVQVDLNDAEMQQQALLAGPVLRQWALPHPYYPPGYARLLSLDGRGGFVAFAPYTMAAGGLVAPPPREWGNGEGQHAAALLTRWHPDGAGYPTHPAYSAAAPLAHLQPFVTGHNAREPPA</sequence>
<gene>
    <name evidence="11" type="ORF">cyc_02300</name>
</gene>
<evidence type="ECO:0000256" key="4">
    <source>
        <dbReference type="ARBA" id="ARBA00022741"/>
    </source>
</evidence>
<keyword evidence="5 11" id="KW-0418">Kinase</keyword>
<accession>A0A1D3D5H0</accession>
<evidence type="ECO:0000256" key="8">
    <source>
        <dbReference type="ARBA" id="ARBA00048679"/>
    </source>
</evidence>
<feature type="region of interest" description="Disordered" evidence="9">
    <location>
        <begin position="967"/>
        <end position="1026"/>
    </location>
</feature>
<protein>
    <submittedName>
        <fullName evidence="11">Ste kinase</fullName>
    </submittedName>
</protein>
<dbReference type="PROSITE" id="PS50011">
    <property type="entry name" value="PROTEIN_KINASE_DOM"/>
    <property type="match status" value="1"/>
</dbReference>
<feature type="compositionally biased region" description="Polar residues" evidence="9">
    <location>
        <begin position="1291"/>
        <end position="1322"/>
    </location>
</feature>
<feature type="compositionally biased region" description="Low complexity" evidence="9">
    <location>
        <begin position="11"/>
        <end position="23"/>
    </location>
</feature>
<dbReference type="PANTHER" id="PTHR48012:SF10">
    <property type="entry name" value="FI20177P1"/>
    <property type="match status" value="1"/>
</dbReference>
<dbReference type="VEuPathDB" id="ToxoDB:LOC34619174"/>
<evidence type="ECO:0000256" key="5">
    <source>
        <dbReference type="ARBA" id="ARBA00022777"/>
    </source>
</evidence>
<evidence type="ECO:0000256" key="9">
    <source>
        <dbReference type="SAM" id="MobiDB-lite"/>
    </source>
</evidence>
<comment type="catalytic activity">
    <reaction evidence="7">
        <text>L-threonyl-[protein] + ATP = O-phospho-L-threonyl-[protein] + ADP + H(+)</text>
        <dbReference type="Rhea" id="RHEA:46608"/>
        <dbReference type="Rhea" id="RHEA-COMP:11060"/>
        <dbReference type="Rhea" id="RHEA-COMP:11605"/>
        <dbReference type="ChEBI" id="CHEBI:15378"/>
        <dbReference type="ChEBI" id="CHEBI:30013"/>
        <dbReference type="ChEBI" id="CHEBI:30616"/>
        <dbReference type="ChEBI" id="CHEBI:61977"/>
        <dbReference type="ChEBI" id="CHEBI:456216"/>
        <dbReference type="EC" id="2.7.11.1"/>
    </reaction>
</comment>
<dbReference type="InterPro" id="IPR008271">
    <property type="entry name" value="Ser/Thr_kinase_AS"/>
</dbReference>
<feature type="compositionally biased region" description="Low complexity" evidence="9">
    <location>
        <begin position="1518"/>
        <end position="1532"/>
    </location>
</feature>
<dbReference type="InterPro" id="IPR000719">
    <property type="entry name" value="Prot_kinase_dom"/>
</dbReference>
<feature type="region of interest" description="Disordered" evidence="9">
    <location>
        <begin position="97"/>
        <end position="187"/>
    </location>
</feature>
<feature type="region of interest" description="Disordered" evidence="9">
    <location>
        <begin position="1517"/>
        <end position="1596"/>
    </location>
</feature>
<feature type="region of interest" description="Disordered" evidence="9">
    <location>
        <begin position="1346"/>
        <end position="1402"/>
    </location>
</feature>
<dbReference type="PROSITE" id="PS00108">
    <property type="entry name" value="PROTEIN_KINASE_ST"/>
    <property type="match status" value="1"/>
</dbReference>
<dbReference type="Gene3D" id="1.10.510.10">
    <property type="entry name" value="Transferase(Phosphotransferase) domain 1"/>
    <property type="match status" value="2"/>
</dbReference>
<feature type="compositionally biased region" description="Basic and acidic residues" evidence="9">
    <location>
        <begin position="876"/>
        <end position="892"/>
    </location>
</feature>
<dbReference type="InParanoid" id="A0A1D3D5H0"/>
<feature type="compositionally biased region" description="Low complexity" evidence="9">
    <location>
        <begin position="1239"/>
        <end position="1257"/>
    </location>
</feature>
<comment type="similarity">
    <text evidence="1">Belongs to the protein kinase superfamily. STE Ser/Thr protein kinase family. STE20 subfamily.</text>
</comment>
<keyword evidence="6" id="KW-0067">ATP-binding</keyword>
<evidence type="ECO:0000256" key="2">
    <source>
        <dbReference type="ARBA" id="ARBA00022527"/>
    </source>
</evidence>
<feature type="compositionally biased region" description="Polar residues" evidence="9">
    <location>
        <begin position="1662"/>
        <end position="1682"/>
    </location>
</feature>
<feature type="compositionally biased region" description="Low complexity" evidence="9">
    <location>
        <begin position="644"/>
        <end position="660"/>
    </location>
</feature>
<feature type="region of interest" description="Disordered" evidence="9">
    <location>
        <begin position="1201"/>
        <end position="1322"/>
    </location>
</feature>
<proteinExistence type="inferred from homology"/>
<evidence type="ECO:0000256" key="1">
    <source>
        <dbReference type="ARBA" id="ARBA00008874"/>
    </source>
</evidence>
<evidence type="ECO:0000313" key="11">
    <source>
        <dbReference type="EMBL" id="OEH78685.1"/>
    </source>
</evidence>
<feature type="compositionally biased region" description="Polar residues" evidence="9">
    <location>
        <begin position="199"/>
        <end position="208"/>
    </location>
</feature>
<evidence type="ECO:0000256" key="7">
    <source>
        <dbReference type="ARBA" id="ARBA00047899"/>
    </source>
</evidence>
<evidence type="ECO:0000259" key="10">
    <source>
        <dbReference type="PROSITE" id="PS50011"/>
    </source>
</evidence>